<reference evidence="2" key="1">
    <citation type="submission" date="2010-08" db="EMBL/GenBank/DDBJ databases">
        <authorList>
            <consortium name="Caenorhabditis japonica Sequencing Consortium"/>
            <person name="Wilson R.K."/>
        </authorList>
    </citation>
    <scope>NUCLEOTIDE SEQUENCE [LARGE SCALE GENOMIC DNA]</scope>
    <source>
        <strain evidence="2">DF5081</strain>
    </source>
</reference>
<dbReference type="EnsemblMetazoa" id="CJA24652.1">
    <property type="protein sequence ID" value="CJA24652.1"/>
    <property type="gene ID" value="WBGene00180224"/>
</dbReference>
<reference evidence="1" key="2">
    <citation type="submission" date="2022-06" db="UniProtKB">
        <authorList>
            <consortium name="EnsemblMetazoa"/>
        </authorList>
    </citation>
    <scope>IDENTIFICATION</scope>
    <source>
        <strain evidence="1">DF5081</strain>
    </source>
</reference>
<proteinExistence type="predicted"/>
<dbReference type="Proteomes" id="UP000005237">
    <property type="component" value="Unassembled WGS sequence"/>
</dbReference>
<evidence type="ECO:0000313" key="2">
    <source>
        <dbReference type="Proteomes" id="UP000005237"/>
    </source>
</evidence>
<name>A0A8R1ID88_CAEJA</name>
<evidence type="ECO:0000313" key="1">
    <source>
        <dbReference type="EnsemblMetazoa" id="CJA24652.1"/>
    </source>
</evidence>
<sequence length="67" mass="8047">MSGPERYTTSRPRTQKTVIRIVFSIELHHEKRVGYPFFVRVSSNITVFEWSRTNKWAEFRVLMSQLD</sequence>
<dbReference type="AlphaFoldDB" id="A0A8R1ID88"/>
<organism evidence="1 2">
    <name type="scientific">Caenorhabditis japonica</name>
    <dbReference type="NCBI Taxonomy" id="281687"/>
    <lineage>
        <taxon>Eukaryota</taxon>
        <taxon>Metazoa</taxon>
        <taxon>Ecdysozoa</taxon>
        <taxon>Nematoda</taxon>
        <taxon>Chromadorea</taxon>
        <taxon>Rhabditida</taxon>
        <taxon>Rhabditina</taxon>
        <taxon>Rhabditomorpha</taxon>
        <taxon>Rhabditoidea</taxon>
        <taxon>Rhabditidae</taxon>
        <taxon>Peloderinae</taxon>
        <taxon>Caenorhabditis</taxon>
    </lineage>
</organism>
<protein>
    <submittedName>
        <fullName evidence="1">Uncharacterized protein</fullName>
    </submittedName>
</protein>
<keyword evidence="2" id="KW-1185">Reference proteome</keyword>
<accession>A0A8R1ID88</accession>